<gene>
    <name evidence="2" type="ORF">NCTC11923_00112</name>
</gene>
<evidence type="ECO:0000313" key="3">
    <source>
        <dbReference type="Proteomes" id="UP000276899"/>
    </source>
</evidence>
<dbReference type="AlphaFoldDB" id="A0A3S4ULQ9"/>
<reference evidence="2 3" key="1">
    <citation type="submission" date="2018-12" db="EMBL/GenBank/DDBJ databases">
        <authorList>
            <consortium name="Pathogen Informatics"/>
        </authorList>
    </citation>
    <scope>NUCLEOTIDE SEQUENCE [LARGE SCALE GENOMIC DNA]</scope>
    <source>
        <strain evidence="2 3">NCTC11923</strain>
    </source>
</reference>
<evidence type="ECO:0000313" key="2">
    <source>
        <dbReference type="EMBL" id="VEG73507.1"/>
    </source>
</evidence>
<dbReference type="SUPFAM" id="SSF46785">
    <property type="entry name" value="Winged helix' DNA-binding domain"/>
    <property type="match status" value="1"/>
</dbReference>
<dbReference type="Gene3D" id="1.10.10.10">
    <property type="entry name" value="Winged helix-like DNA-binding domain superfamily/Winged helix DNA-binding domain"/>
    <property type="match status" value="1"/>
</dbReference>
<dbReference type="STRING" id="1278298.GCA_000428685_01125"/>
<organism evidence="2 3">
    <name type="scientific">Actinomyces slackii</name>
    <dbReference type="NCBI Taxonomy" id="52774"/>
    <lineage>
        <taxon>Bacteria</taxon>
        <taxon>Bacillati</taxon>
        <taxon>Actinomycetota</taxon>
        <taxon>Actinomycetes</taxon>
        <taxon>Actinomycetales</taxon>
        <taxon>Actinomycetaceae</taxon>
        <taxon>Actinomyces</taxon>
    </lineage>
</organism>
<dbReference type="PANTHER" id="PTHR43252:SF6">
    <property type="entry name" value="NEGATIVE TRANSCRIPTION REGULATOR PADR"/>
    <property type="match status" value="1"/>
</dbReference>
<dbReference type="InterPro" id="IPR005149">
    <property type="entry name" value="Tscrpt_reg_PadR_N"/>
</dbReference>
<evidence type="ECO:0000259" key="1">
    <source>
        <dbReference type="Pfam" id="PF03551"/>
    </source>
</evidence>
<dbReference type="InterPro" id="IPR036388">
    <property type="entry name" value="WH-like_DNA-bd_sf"/>
</dbReference>
<protein>
    <submittedName>
        <fullName evidence="2">Transcriptional regulator, Acidobacterial, PadR-family</fullName>
    </submittedName>
</protein>
<dbReference type="InterPro" id="IPR036390">
    <property type="entry name" value="WH_DNA-bd_sf"/>
</dbReference>
<accession>A0A3S4ULQ9</accession>
<proteinExistence type="predicted"/>
<dbReference type="RefSeq" id="WP_026427894.1">
    <property type="nucleotide sequence ID" value="NZ_CBCRWE010000062.1"/>
</dbReference>
<dbReference type="PANTHER" id="PTHR43252">
    <property type="entry name" value="TRANSCRIPTIONAL REGULATOR YQJI"/>
    <property type="match status" value="1"/>
</dbReference>
<keyword evidence="3" id="KW-1185">Reference proteome</keyword>
<dbReference type="Proteomes" id="UP000276899">
    <property type="component" value="Chromosome"/>
</dbReference>
<name>A0A3S4ULQ9_9ACTO</name>
<dbReference type="Pfam" id="PF03551">
    <property type="entry name" value="PadR"/>
    <property type="match status" value="1"/>
</dbReference>
<dbReference type="EMBL" id="LR134363">
    <property type="protein sequence ID" value="VEG73507.1"/>
    <property type="molecule type" value="Genomic_DNA"/>
</dbReference>
<sequence>MDSRLTMLGLLGAGPSHGYDLKHSWDRWFSTTRLLAFGQVYATLARLARDGLITQIDSAPGSGPERKRYEITDAGRAKVADWLATPEPPDASIQADLFAKTVIALMLDDDAAGLLDAQRARHMERMRELTRLKTGGDLRTVLLADHALFHIEADLRWMETTAARLGELRTALREEAHS</sequence>
<dbReference type="KEGG" id="asla:NCTC11923_00112"/>
<feature type="domain" description="Transcription regulator PadR N-terminal" evidence="1">
    <location>
        <begin position="7"/>
        <end position="80"/>
    </location>
</feature>